<accession>A0A8J3G5E2</accession>
<reference evidence="2" key="2">
    <citation type="submission" date="2020-09" db="EMBL/GenBank/DDBJ databases">
        <authorList>
            <person name="Sun Q."/>
            <person name="Kim S."/>
        </authorList>
    </citation>
    <scope>NUCLEOTIDE SEQUENCE</scope>
    <source>
        <strain evidence="2">KCTC 23224</strain>
    </source>
</reference>
<dbReference type="EMBL" id="BMYF01000008">
    <property type="protein sequence ID" value="GHB35218.1"/>
    <property type="molecule type" value="Genomic_DNA"/>
</dbReference>
<sequence length="165" mass="19389">MEFLSEIERFLKGRNNFILIDINMTLILNLLMIFSLFLDPILEGRWVIQSFTSFERVLDSQAFQSMDSDQQVRAYEMYSLAMKEFELVFKGDTIFFKDLRNEAIINKKGIWHLEKDTLIINDLEIMASYKYFIDQSDSCRLILKPILPGPKVAKYGSTYQLVDCK</sequence>
<proteinExistence type="predicted"/>
<evidence type="ECO:0000313" key="3">
    <source>
        <dbReference type="Proteomes" id="UP000642809"/>
    </source>
</evidence>
<dbReference type="RefSeq" id="WP_189580379.1">
    <property type="nucleotide sequence ID" value="NZ_BMYF01000008.1"/>
</dbReference>
<evidence type="ECO:0000256" key="1">
    <source>
        <dbReference type="SAM" id="Phobius"/>
    </source>
</evidence>
<name>A0A8J3G5E2_9BACT</name>
<keyword evidence="1" id="KW-0812">Transmembrane</keyword>
<reference evidence="2" key="1">
    <citation type="journal article" date="2014" name="Int. J. Syst. Evol. Microbiol.">
        <title>Complete genome sequence of Corynebacterium casei LMG S-19264T (=DSM 44701T), isolated from a smear-ripened cheese.</title>
        <authorList>
            <consortium name="US DOE Joint Genome Institute (JGI-PGF)"/>
            <person name="Walter F."/>
            <person name="Albersmeier A."/>
            <person name="Kalinowski J."/>
            <person name="Ruckert C."/>
        </authorList>
    </citation>
    <scope>NUCLEOTIDE SEQUENCE</scope>
    <source>
        <strain evidence="2">KCTC 23224</strain>
    </source>
</reference>
<dbReference type="Proteomes" id="UP000642809">
    <property type="component" value="Unassembled WGS sequence"/>
</dbReference>
<keyword evidence="1" id="KW-0472">Membrane</keyword>
<evidence type="ECO:0008006" key="4">
    <source>
        <dbReference type="Google" id="ProtNLM"/>
    </source>
</evidence>
<gene>
    <name evidence="2" type="ORF">GCM10008106_15770</name>
</gene>
<organism evidence="2 3">
    <name type="scientific">Mongoliitalea lutea</name>
    <dbReference type="NCBI Taxonomy" id="849756"/>
    <lineage>
        <taxon>Bacteria</taxon>
        <taxon>Pseudomonadati</taxon>
        <taxon>Bacteroidota</taxon>
        <taxon>Cytophagia</taxon>
        <taxon>Cytophagales</taxon>
        <taxon>Cyclobacteriaceae</taxon>
        <taxon>Mongoliitalea</taxon>
    </lineage>
</organism>
<keyword evidence="1" id="KW-1133">Transmembrane helix</keyword>
<evidence type="ECO:0000313" key="2">
    <source>
        <dbReference type="EMBL" id="GHB35218.1"/>
    </source>
</evidence>
<feature type="transmembrane region" description="Helical" evidence="1">
    <location>
        <begin position="17"/>
        <end position="38"/>
    </location>
</feature>
<dbReference type="AlphaFoldDB" id="A0A8J3G5E2"/>
<protein>
    <recommendedName>
        <fullName evidence="4">Lipocalin-like domain-containing protein</fullName>
    </recommendedName>
</protein>
<keyword evidence="3" id="KW-1185">Reference proteome</keyword>
<comment type="caution">
    <text evidence="2">The sequence shown here is derived from an EMBL/GenBank/DDBJ whole genome shotgun (WGS) entry which is preliminary data.</text>
</comment>